<dbReference type="OrthoDB" id="2250492at2759"/>
<dbReference type="AlphaFoldDB" id="A0A0C9MJC1"/>
<reference evidence="1" key="1">
    <citation type="submission" date="2014-09" db="EMBL/GenBank/DDBJ databases">
        <title>Draft genome sequence of an oleaginous Mucoromycotina fungus Mucor ambiguus NBRC6742.</title>
        <authorList>
            <person name="Takeda I."/>
            <person name="Yamane N."/>
            <person name="Morita T."/>
            <person name="Tamano K."/>
            <person name="Machida M."/>
            <person name="Baker S."/>
            <person name="Koike H."/>
        </authorList>
    </citation>
    <scope>NUCLEOTIDE SEQUENCE</scope>
    <source>
        <strain evidence="1">NBRC 6742</strain>
    </source>
</reference>
<evidence type="ECO:0000313" key="2">
    <source>
        <dbReference type="Proteomes" id="UP000053815"/>
    </source>
</evidence>
<evidence type="ECO:0000313" key="1">
    <source>
        <dbReference type="EMBL" id="GAN01993.1"/>
    </source>
</evidence>
<protein>
    <submittedName>
        <fullName evidence="1">Uncharacterized protein</fullName>
    </submittedName>
</protein>
<proteinExistence type="predicted"/>
<organism evidence="1">
    <name type="scientific">Mucor ambiguus</name>
    <dbReference type="NCBI Taxonomy" id="91626"/>
    <lineage>
        <taxon>Eukaryota</taxon>
        <taxon>Fungi</taxon>
        <taxon>Fungi incertae sedis</taxon>
        <taxon>Mucoromycota</taxon>
        <taxon>Mucoromycotina</taxon>
        <taxon>Mucoromycetes</taxon>
        <taxon>Mucorales</taxon>
        <taxon>Mucorineae</taxon>
        <taxon>Mucoraceae</taxon>
        <taxon>Mucor</taxon>
    </lineage>
</organism>
<sequence length="400" mass="45799">MDNAVKESNDEQIKCVDELVKSCNQAKRLRAFDQEYSRHKQQKVDVSGKSIRVESCPNLEARLDIRLEEMASIRSDIIRELSAVEQEVVNRGVEQLYSAADVSEKLKEIKLPPENELRKLVYKDDGYEDSIAAARDKVKQLSVGKLDKLQWPVVCNAIDDADQHIQEFLHISTKKAKEHLNENCSSTLSKILHANPASKVDIHKLVMDTTNKIVQASPFLERQDHLKSLDLPNRTKQVFEDCLGSQLVDSLSSIYPHNNKPITLPPETAARIKKLRHQRLQIKASVPKVVQMENEAKESIGKFERNLTSYPVQHLMSNLEHIDRLLKNHRQILEFMNDPEETHKVTEAAAVKDRYIPNTVNLNEVDPHLSNALATAVVGYTKQFFFLDMLERVNKLEERM</sequence>
<keyword evidence="2" id="KW-1185">Reference proteome</keyword>
<gene>
    <name evidence="1" type="ORF">MAM1_0015c01432</name>
</gene>
<dbReference type="EMBL" id="DF836304">
    <property type="protein sequence ID" value="GAN01993.1"/>
    <property type="molecule type" value="Genomic_DNA"/>
</dbReference>
<dbReference type="Proteomes" id="UP000053815">
    <property type="component" value="Unassembled WGS sequence"/>
</dbReference>
<name>A0A0C9MJC1_9FUNG</name>
<accession>A0A0C9MJC1</accession>